<dbReference type="InterPro" id="IPR006043">
    <property type="entry name" value="NCS2"/>
</dbReference>
<dbReference type="AlphaFoldDB" id="A0A5E8BAG6"/>
<evidence type="ECO:0008006" key="11">
    <source>
        <dbReference type="Google" id="ProtNLM"/>
    </source>
</evidence>
<keyword evidence="5 8" id="KW-1133">Transmembrane helix</keyword>
<feature type="compositionally biased region" description="Basic and acidic residues" evidence="7">
    <location>
        <begin position="572"/>
        <end position="582"/>
    </location>
</feature>
<dbReference type="GO" id="GO:0000324">
    <property type="term" value="C:fungal-type vacuole"/>
    <property type="evidence" value="ECO:0007669"/>
    <property type="project" value="TreeGrafter"/>
</dbReference>
<keyword evidence="6 8" id="KW-0472">Membrane</keyword>
<sequence>MSELNAQPERKPLSLNPKALATRIVKKFTTKEGIIGSYSYAALFTPDIPFLQKKDVYQPFFPLHGEMPLLLGAILGLQHSLAMLAGVITPPLIISNVANFDTEITQYLVSTSLIVSGLLSFVQMIRIKVPYTKYYIGTGLISVVGTSFATITIITGAIPQMYKNGTCPTAADGTKLPCPDGYGGILGSAAICSLLEIAMSFVPAKILQSMFPKLVTGPVVLLIGASLIEDGFKNWGGGSNCYGNAGTDGYYSVCPNLGAPKAAVWGSSKYIGLGFSVFATIVICERFGAPIMKSCAVICGLLVGCIIAAACGYFSPDGIKVAPAASFIWVHTFKLTLYGPAILPMLAVYMVCAMEAIGDITATCDVSRLPVEGEEYESRIQGGLLADGFNGCIASLMTITPVSTFAQNNGVISITKCANKKVGYWNCFFLVVMGIFSKFAAALVSIPNPVLGGMTSFLFTSVAVSGLAIIASLNPITRRDRFILTCSLLFGFGATLVPDWFSYFFTYEGDNHGLKGFLDAIVLVLETGFAVAGFLGLLMNLIIPGEKGDGDTITGESTELEVSSTENYPIKNEVEPNSKEFE</sequence>
<feature type="transmembrane region" description="Helical" evidence="8">
    <location>
        <begin position="134"/>
        <end position="162"/>
    </location>
</feature>
<feature type="transmembrane region" description="Helical" evidence="8">
    <location>
        <begin position="270"/>
        <end position="288"/>
    </location>
</feature>
<dbReference type="RefSeq" id="XP_031851750.1">
    <property type="nucleotide sequence ID" value="XM_031995859.1"/>
</dbReference>
<feature type="transmembrane region" description="Helical" evidence="8">
    <location>
        <begin position="335"/>
        <end position="352"/>
    </location>
</feature>
<dbReference type="InterPro" id="IPR006042">
    <property type="entry name" value="Xan_ur_permease"/>
</dbReference>
<evidence type="ECO:0000256" key="3">
    <source>
        <dbReference type="ARBA" id="ARBA00022448"/>
    </source>
</evidence>
<feature type="transmembrane region" description="Helical" evidence="8">
    <location>
        <begin position="482"/>
        <end position="501"/>
    </location>
</feature>
<organism evidence="9 10">
    <name type="scientific">Magnusiomyces paraingens</name>
    <dbReference type="NCBI Taxonomy" id="2606893"/>
    <lineage>
        <taxon>Eukaryota</taxon>
        <taxon>Fungi</taxon>
        <taxon>Dikarya</taxon>
        <taxon>Ascomycota</taxon>
        <taxon>Saccharomycotina</taxon>
        <taxon>Dipodascomycetes</taxon>
        <taxon>Dipodascales</taxon>
        <taxon>Dipodascaceae</taxon>
        <taxon>Magnusiomyces</taxon>
    </lineage>
</organism>
<feature type="transmembrane region" description="Helical" evidence="8">
    <location>
        <begin position="104"/>
        <end position="122"/>
    </location>
</feature>
<proteinExistence type="inferred from homology"/>
<feature type="transmembrane region" description="Helical" evidence="8">
    <location>
        <begin position="295"/>
        <end position="315"/>
    </location>
</feature>
<dbReference type="OrthoDB" id="1641903at2759"/>
<dbReference type="NCBIfam" id="TIGR00801">
    <property type="entry name" value="ncs2"/>
    <property type="match status" value="1"/>
</dbReference>
<comment type="similarity">
    <text evidence="2">Belongs to the nucleobase:cation symporter-2 (NCS2) (TC 2.A.40) family.</text>
</comment>
<evidence type="ECO:0000256" key="5">
    <source>
        <dbReference type="ARBA" id="ARBA00022989"/>
    </source>
</evidence>
<feature type="transmembrane region" description="Helical" evidence="8">
    <location>
        <begin position="450"/>
        <end position="470"/>
    </location>
</feature>
<dbReference type="PANTHER" id="PTHR42810:SF2">
    <property type="entry name" value="PURINE PERMEASE C1399.01C-RELATED"/>
    <property type="match status" value="1"/>
</dbReference>
<dbReference type="GO" id="GO:0042907">
    <property type="term" value="F:xanthine transmembrane transporter activity"/>
    <property type="evidence" value="ECO:0007669"/>
    <property type="project" value="TreeGrafter"/>
</dbReference>
<name>A0A5E8BAG6_9ASCO</name>
<dbReference type="PANTHER" id="PTHR42810">
    <property type="entry name" value="PURINE PERMEASE C1399.01C-RELATED"/>
    <property type="match status" value="1"/>
</dbReference>
<comment type="subcellular location">
    <subcellularLocation>
        <location evidence="1">Membrane</location>
        <topology evidence="1">Multi-pass membrane protein</topology>
    </subcellularLocation>
</comment>
<feature type="compositionally biased region" description="Polar residues" evidence="7">
    <location>
        <begin position="554"/>
        <end position="567"/>
    </location>
</feature>
<evidence type="ECO:0000256" key="4">
    <source>
        <dbReference type="ARBA" id="ARBA00022692"/>
    </source>
</evidence>
<feature type="region of interest" description="Disordered" evidence="7">
    <location>
        <begin position="553"/>
        <end position="582"/>
    </location>
</feature>
<dbReference type="GO" id="GO:0005886">
    <property type="term" value="C:plasma membrane"/>
    <property type="evidence" value="ECO:0007669"/>
    <property type="project" value="TreeGrafter"/>
</dbReference>
<dbReference type="EMBL" id="CABVLU010000001">
    <property type="protein sequence ID" value="VVT46282.1"/>
    <property type="molecule type" value="Genomic_DNA"/>
</dbReference>
<feature type="transmembrane region" description="Helical" evidence="8">
    <location>
        <begin position="422"/>
        <end position="444"/>
    </location>
</feature>
<evidence type="ECO:0000256" key="6">
    <source>
        <dbReference type="ARBA" id="ARBA00023136"/>
    </source>
</evidence>
<dbReference type="Pfam" id="PF00860">
    <property type="entry name" value="Xan_ur_permease"/>
    <property type="match status" value="1"/>
</dbReference>
<evidence type="ECO:0000313" key="9">
    <source>
        <dbReference type="EMBL" id="VVT46282.1"/>
    </source>
</evidence>
<keyword evidence="4 8" id="KW-0812">Transmembrane</keyword>
<keyword evidence="10" id="KW-1185">Reference proteome</keyword>
<reference evidence="9 10" key="1">
    <citation type="submission" date="2019-09" db="EMBL/GenBank/DDBJ databases">
        <authorList>
            <person name="Brejova B."/>
        </authorList>
    </citation>
    <scope>NUCLEOTIDE SEQUENCE [LARGE SCALE GENOMIC DNA]</scope>
</reference>
<feature type="transmembrane region" description="Helical" evidence="8">
    <location>
        <begin position="69"/>
        <end position="92"/>
    </location>
</feature>
<keyword evidence="3" id="KW-0813">Transport</keyword>
<feature type="transmembrane region" description="Helical" evidence="8">
    <location>
        <begin position="182"/>
        <end position="204"/>
    </location>
</feature>
<feature type="transmembrane region" description="Helical" evidence="8">
    <location>
        <begin position="521"/>
        <end position="543"/>
    </location>
</feature>
<protein>
    <recommendedName>
        <fullName evidence="11">Uric acid-xanthine permease</fullName>
    </recommendedName>
</protein>
<gene>
    <name evidence="9" type="ORF">SAPINGB_P001136</name>
</gene>
<evidence type="ECO:0000256" key="7">
    <source>
        <dbReference type="SAM" id="MobiDB-lite"/>
    </source>
</evidence>
<dbReference type="GeneID" id="43579959"/>
<dbReference type="Proteomes" id="UP000398389">
    <property type="component" value="Unassembled WGS sequence"/>
</dbReference>
<accession>A0A5E8BAG6</accession>
<evidence type="ECO:0000256" key="1">
    <source>
        <dbReference type="ARBA" id="ARBA00004141"/>
    </source>
</evidence>
<evidence type="ECO:0000256" key="2">
    <source>
        <dbReference type="ARBA" id="ARBA00008821"/>
    </source>
</evidence>
<feature type="transmembrane region" description="Helical" evidence="8">
    <location>
        <begin position="211"/>
        <end position="228"/>
    </location>
</feature>
<evidence type="ECO:0000256" key="8">
    <source>
        <dbReference type="SAM" id="Phobius"/>
    </source>
</evidence>
<evidence type="ECO:0000313" key="10">
    <source>
        <dbReference type="Proteomes" id="UP000398389"/>
    </source>
</evidence>